<dbReference type="PROSITE" id="PS51379">
    <property type="entry name" value="4FE4S_FER_2"/>
    <property type="match status" value="1"/>
</dbReference>
<dbReference type="OrthoDB" id="8279740at2"/>
<dbReference type="AlphaFoldDB" id="A0A8G2BFX6"/>
<evidence type="ECO:0000313" key="3">
    <source>
        <dbReference type="Proteomes" id="UP000198615"/>
    </source>
</evidence>
<name>A0A8G2BFX6_9PROT</name>
<dbReference type="RefSeq" id="WP_093148590.1">
    <property type="nucleotide sequence ID" value="NZ_FNBW01000002.1"/>
</dbReference>
<dbReference type="InterPro" id="IPR017896">
    <property type="entry name" value="4Fe4S_Fe-S-bd"/>
</dbReference>
<proteinExistence type="predicted"/>
<accession>A0A8G2BFX6</accession>
<evidence type="ECO:0000313" key="2">
    <source>
        <dbReference type="EMBL" id="SDF31077.1"/>
    </source>
</evidence>
<reference evidence="2 3" key="1">
    <citation type="submission" date="2016-10" db="EMBL/GenBank/DDBJ databases">
        <authorList>
            <person name="Varghese N."/>
            <person name="Submissions S."/>
        </authorList>
    </citation>
    <scope>NUCLEOTIDE SEQUENCE [LARGE SCALE GENOMIC DNA]</scope>
    <source>
        <strain evidence="2 3">DSM 18839</strain>
    </source>
</reference>
<sequence length="222" mass="23250">MIVSSYADLAAELSALGLIARGGLAVRPEDGLDGVATLVLVGNAGPAFWPAFAAGRRVEPDPLDAWVRRALEPVARRVGARVAMPNDGPPYHPFQQWAMRAEPVHPAPLGLLIHPAYGLWHAYRAALLFPTAIGLPEPPTAAGPCETCVGRPCLSACPVGAFDASGYDVAACRSHAGGPDGAACRDGGCLARHACPVGRDYAYGPEQQAFHMAAFLPRSRQP</sequence>
<dbReference type="Proteomes" id="UP000198615">
    <property type="component" value="Unassembled WGS sequence"/>
</dbReference>
<gene>
    <name evidence="2" type="ORF">SAMN05660686_00994</name>
</gene>
<evidence type="ECO:0000259" key="1">
    <source>
        <dbReference type="PROSITE" id="PS51379"/>
    </source>
</evidence>
<comment type="caution">
    <text evidence="2">The sequence shown here is derived from an EMBL/GenBank/DDBJ whole genome shotgun (WGS) entry which is preliminary data.</text>
</comment>
<keyword evidence="3" id="KW-1185">Reference proteome</keyword>
<organism evidence="2 3">
    <name type="scientific">Thalassobaculum litoreum DSM 18839</name>
    <dbReference type="NCBI Taxonomy" id="1123362"/>
    <lineage>
        <taxon>Bacteria</taxon>
        <taxon>Pseudomonadati</taxon>
        <taxon>Pseudomonadota</taxon>
        <taxon>Alphaproteobacteria</taxon>
        <taxon>Rhodospirillales</taxon>
        <taxon>Thalassobaculaceae</taxon>
        <taxon>Thalassobaculum</taxon>
    </lineage>
</organism>
<dbReference type="EMBL" id="FNBW01000002">
    <property type="protein sequence ID" value="SDF31077.1"/>
    <property type="molecule type" value="Genomic_DNA"/>
</dbReference>
<feature type="domain" description="4Fe-4S ferredoxin-type" evidence="1">
    <location>
        <begin position="136"/>
        <end position="167"/>
    </location>
</feature>
<protein>
    <recommendedName>
        <fullName evidence="1">4Fe-4S ferredoxin-type domain-containing protein</fullName>
    </recommendedName>
</protein>